<accession>A0ABP1FG81</accession>
<sequence length="76" mass="8475">MVHVCWIYQSRFYMKSRSTSMLKNGLKAPARHASACIECHGGPSLSLYLMIPRIWGRGGRQRCIPGSNGLANEPLL</sequence>
<dbReference type="EMBL" id="CAXHTA020000001">
    <property type="protein sequence ID" value="CAL5218905.1"/>
    <property type="molecule type" value="Genomic_DNA"/>
</dbReference>
<evidence type="ECO:0000313" key="2">
    <source>
        <dbReference type="Proteomes" id="UP001497392"/>
    </source>
</evidence>
<organism evidence="1 2">
    <name type="scientific">Coccomyxa viridis</name>
    <dbReference type="NCBI Taxonomy" id="1274662"/>
    <lineage>
        <taxon>Eukaryota</taxon>
        <taxon>Viridiplantae</taxon>
        <taxon>Chlorophyta</taxon>
        <taxon>core chlorophytes</taxon>
        <taxon>Trebouxiophyceae</taxon>
        <taxon>Trebouxiophyceae incertae sedis</taxon>
        <taxon>Coccomyxaceae</taxon>
        <taxon>Coccomyxa</taxon>
    </lineage>
</organism>
<evidence type="ECO:0000313" key="1">
    <source>
        <dbReference type="EMBL" id="CAL5218905.1"/>
    </source>
</evidence>
<dbReference type="Proteomes" id="UP001497392">
    <property type="component" value="Unassembled WGS sequence"/>
</dbReference>
<proteinExistence type="predicted"/>
<reference evidence="1 2" key="1">
    <citation type="submission" date="2024-06" db="EMBL/GenBank/DDBJ databases">
        <authorList>
            <person name="Kraege A."/>
            <person name="Thomma B."/>
        </authorList>
    </citation>
    <scope>NUCLEOTIDE SEQUENCE [LARGE SCALE GENOMIC DNA]</scope>
</reference>
<comment type="caution">
    <text evidence="1">The sequence shown here is derived from an EMBL/GenBank/DDBJ whole genome shotgun (WGS) entry which is preliminary data.</text>
</comment>
<protein>
    <submittedName>
        <fullName evidence="1">G649 protein</fullName>
    </submittedName>
</protein>
<gene>
    <name evidence="1" type="primary">g649</name>
    <name evidence="1" type="ORF">VP750_LOCUS564</name>
</gene>
<keyword evidence="2" id="KW-1185">Reference proteome</keyword>
<name>A0ABP1FG81_9CHLO</name>